<evidence type="ECO:0000256" key="9">
    <source>
        <dbReference type="ARBA" id="ARBA00023136"/>
    </source>
</evidence>
<dbReference type="GO" id="GO:0009288">
    <property type="term" value="C:bacterial-type flagellum"/>
    <property type="evidence" value="ECO:0007669"/>
    <property type="project" value="UniProtKB-UniRule"/>
</dbReference>
<organism evidence="14 16">
    <name type="scientific">Proteus penneri</name>
    <dbReference type="NCBI Taxonomy" id="102862"/>
    <lineage>
        <taxon>Bacteria</taxon>
        <taxon>Pseudomonadati</taxon>
        <taxon>Pseudomonadota</taxon>
        <taxon>Gammaproteobacteria</taxon>
        <taxon>Enterobacterales</taxon>
        <taxon>Morganellaceae</taxon>
        <taxon>Proteus</taxon>
    </lineage>
</organism>
<dbReference type="Proteomes" id="UP000183920">
    <property type="component" value="Unassembled WGS sequence"/>
</dbReference>
<feature type="region of interest" description="Disordered" evidence="13">
    <location>
        <begin position="117"/>
        <end position="148"/>
    </location>
</feature>
<dbReference type="RefSeq" id="WP_006533149.1">
    <property type="nucleotide sequence ID" value="NZ_CAXOKJ010000013.1"/>
</dbReference>
<evidence type="ECO:0000313" key="14">
    <source>
        <dbReference type="EMBL" id="CRL60275.1"/>
    </source>
</evidence>
<reference evidence="15 17" key="3">
    <citation type="submission" date="2020-12" db="EMBL/GenBank/DDBJ databases">
        <title>Enhanced detection system for hospital associated transmission using whole genome sequencing surveillance.</title>
        <authorList>
            <person name="Harrison L.H."/>
            <person name="Van Tyne D."/>
            <person name="Marsh J.W."/>
            <person name="Griffith M.P."/>
            <person name="Snyder D.J."/>
            <person name="Cooper V.S."/>
            <person name="Mustapha M."/>
        </authorList>
    </citation>
    <scope>NUCLEOTIDE SEQUENCE [LARGE SCALE GENOMIC DNA]</scope>
    <source>
        <strain evidence="15 17">PR00195</strain>
    </source>
</reference>
<dbReference type="PANTHER" id="PTHR38786">
    <property type="entry name" value="FLAGELLAR FLIJ PROTEIN"/>
    <property type="match status" value="1"/>
</dbReference>
<dbReference type="Pfam" id="PF02050">
    <property type="entry name" value="FliJ"/>
    <property type="match status" value="1"/>
</dbReference>
<feature type="compositionally biased region" description="Basic and acidic residues" evidence="13">
    <location>
        <begin position="117"/>
        <end position="139"/>
    </location>
</feature>
<dbReference type="InterPro" id="IPR012823">
    <property type="entry name" value="Flagell_FliJ"/>
</dbReference>
<dbReference type="InterPro" id="IPR052570">
    <property type="entry name" value="FliJ"/>
</dbReference>
<keyword evidence="14" id="KW-0966">Cell projection</keyword>
<dbReference type="NCBIfam" id="TIGR02473">
    <property type="entry name" value="flagell_FliJ"/>
    <property type="match status" value="1"/>
</dbReference>
<evidence type="ECO:0000256" key="6">
    <source>
        <dbReference type="ARBA" id="ARBA00022500"/>
    </source>
</evidence>
<comment type="subcellular location">
    <subcellularLocation>
        <location evidence="1">Cell membrane</location>
        <topology evidence="1">Peripheral membrane protein</topology>
        <orientation evidence="1">Cytoplasmic side</orientation>
    </subcellularLocation>
</comment>
<evidence type="ECO:0000256" key="12">
    <source>
        <dbReference type="SAM" id="Coils"/>
    </source>
</evidence>
<evidence type="ECO:0000256" key="2">
    <source>
        <dbReference type="ARBA" id="ARBA00010004"/>
    </source>
</evidence>
<feature type="coiled-coil region" evidence="12">
    <location>
        <begin position="74"/>
        <end position="101"/>
    </location>
</feature>
<keyword evidence="8 11" id="KW-0653">Protein transport</keyword>
<dbReference type="GO" id="GO:0003774">
    <property type="term" value="F:cytoskeletal motor activity"/>
    <property type="evidence" value="ECO:0007669"/>
    <property type="project" value="UniProtKB-UniRule"/>
</dbReference>
<evidence type="ECO:0000256" key="1">
    <source>
        <dbReference type="ARBA" id="ARBA00004413"/>
    </source>
</evidence>
<keyword evidence="10 11" id="KW-1006">Bacterial flagellum protein export</keyword>
<keyword evidence="6 11" id="KW-0145">Chemotaxis</keyword>
<dbReference type="GO" id="GO:0015031">
    <property type="term" value="P:protein transport"/>
    <property type="evidence" value="ECO:0007669"/>
    <property type="project" value="UniProtKB-UniRule"/>
</dbReference>
<dbReference type="Gene3D" id="1.10.287.1700">
    <property type="match status" value="1"/>
</dbReference>
<gene>
    <name evidence="14" type="primary">fliJ</name>
    <name evidence="14" type="ORF">BN1804_00850</name>
    <name evidence="15" type="ORF">JFQ69_04120</name>
</gene>
<accession>A0A0G4Q364</accession>
<evidence type="ECO:0000256" key="8">
    <source>
        <dbReference type="ARBA" id="ARBA00022927"/>
    </source>
</evidence>
<dbReference type="GO" id="GO:0044781">
    <property type="term" value="P:bacterial-type flagellum organization"/>
    <property type="evidence" value="ECO:0007669"/>
    <property type="project" value="UniProtKB-KW"/>
</dbReference>
<keyword evidence="9 11" id="KW-0472">Membrane</keyword>
<keyword evidence="7 11" id="KW-1005">Bacterial flagellum biogenesis</keyword>
<evidence type="ECO:0000256" key="7">
    <source>
        <dbReference type="ARBA" id="ARBA00022795"/>
    </source>
</evidence>
<evidence type="ECO:0000256" key="4">
    <source>
        <dbReference type="ARBA" id="ARBA00022448"/>
    </source>
</evidence>
<dbReference type="InterPro" id="IPR018006">
    <property type="entry name" value="Flag_FliJ_proteobac"/>
</dbReference>
<dbReference type="EMBL" id="CVRY01000002">
    <property type="protein sequence ID" value="CRL60275.1"/>
    <property type="molecule type" value="Genomic_DNA"/>
</dbReference>
<protein>
    <recommendedName>
        <fullName evidence="3 11">Flagellar FliJ protein</fullName>
    </recommendedName>
</protein>
<evidence type="ECO:0000313" key="15">
    <source>
        <dbReference type="EMBL" id="MBJ2116859.1"/>
    </source>
</evidence>
<dbReference type="GeneID" id="83612089"/>
<dbReference type="GeneID" id="84587454"/>
<reference evidence="16" key="2">
    <citation type="submission" date="2015-06" db="EMBL/GenBank/DDBJ databases">
        <authorList>
            <person name="Urmite Genomes"/>
        </authorList>
    </citation>
    <scope>NUCLEOTIDE SEQUENCE [LARGE SCALE GENOMIC DNA]</scope>
    <source>
        <strain evidence="16">CSUR P1867</strain>
    </source>
</reference>
<dbReference type="PRINTS" id="PR01004">
    <property type="entry name" value="FLGFLIJ"/>
</dbReference>
<keyword evidence="14" id="KW-0282">Flagellum</keyword>
<evidence type="ECO:0000256" key="3">
    <source>
        <dbReference type="ARBA" id="ARBA00020392"/>
    </source>
</evidence>
<dbReference type="PIRSF" id="PIRSF019404">
    <property type="entry name" value="FliJ"/>
    <property type="match status" value="1"/>
</dbReference>
<keyword evidence="5 11" id="KW-1003">Cell membrane</keyword>
<dbReference type="GO" id="GO:0071973">
    <property type="term" value="P:bacterial-type flagellum-dependent cell motility"/>
    <property type="evidence" value="ECO:0007669"/>
    <property type="project" value="InterPro"/>
</dbReference>
<dbReference type="GO" id="GO:0006935">
    <property type="term" value="P:chemotaxis"/>
    <property type="evidence" value="ECO:0007669"/>
    <property type="project" value="UniProtKB-UniRule"/>
</dbReference>
<reference evidence="14" key="1">
    <citation type="submission" date="2015-06" db="EMBL/GenBank/DDBJ databases">
        <authorList>
            <person name="Urmite Genomes Urmite Genomes"/>
        </authorList>
    </citation>
    <scope>NUCLEOTIDE SEQUENCE [LARGE SCALE GENOMIC DNA]</scope>
    <source>
        <strain evidence="14">CSUR P1867</strain>
    </source>
</reference>
<evidence type="ECO:0000313" key="17">
    <source>
        <dbReference type="Proteomes" id="UP000619976"/>
    </source>
</evidence>
<keyword evidence="4 11" id="KW-0813">Transport</keyword>
<evidence type="ECO:0000256" key="5">
    <source>
        <dbReference type="ARBA" id="ARBA00022475"/>
    </source>
</evidence>
<keyword evidence="17" id="KW-1185">Reference proteome</keyword>
<dbReference type="GO" id="GO:0005886">
    <property type="term" value="C:plasma membrane"/>
    <property type="evidence" value="ECO:0007669"/>
    <property type="project" value="UniProtKB-SubCell"/>
</dbReference>
<dbReference type="AlphaFoldDB" id="A0A0G4Q364"/>
<dbReference type="EMBL" id="JAEKCB010000002">
    <property type="protein sequence ID" value="MBJ2116859.1"/>
    <property type="molecule type" value="Genomic_DNA"/>
</dbReference>
<comment type="function">
    <text evidence="11">Flagellar protein that affects chemotactic events.</text>
</comment>
<keyword evidence="12" id="KW-0175">Coiled coil</keyword>
<dbReference type="Proteomes" id="UP000619976">
    <property type="component" value="Unassembled WGS sequence"/>
</dbReference>
<name>A0A0G4Q364_9GAMM</name>
<sequence>MREQSPLVTLRELAQTAAEQAAIQLAQVRQSHQQMEQQLNMLIGYQDEYRVRLNETLNLGGMSSASWQNYQQFLKTLELTIEQHKQQLQHWQAQLDLATEQWREKQQRLNAFETLEQRAEDSRKRHLDRIEQKQMDEYAQRSTLRRTT</sequence>
<accession>A0A379EMR6</accession>
<evidence type="ECO:0000256" key="11">
    <source>
        <dbReference type="PIRNR" id="PIRNR019404"/>
    </source>
</evidence>
<evidence type="ECO:0000256" key="10">
    <source>
        <dbReference type="ARBA" id="ARBA00023225"/>
    </source>
</evidence>
<comment type="similarity">
    <text evidence="2 11">Belongs to the FliJ family.</text>
</comment>
<evidence type="ECO:0000313" key="16">
    <source>
        <dbReference type="Proteomes" id="UP000183920"/>
    </source>
</evidence>
<dbReference type="PANTHER" id="PTHR38786:SF1">
    <property type="entry name" value="FLAGELLAR FLIJ PROTEIN"/>
    <property type="match status" value="1"/>
</dbReference>
<dbReference type="InterPro" id="IPR053716">
    <property type="entry name" value="Flag_assembly_chemotaxis_eff"/>
</dbReference>
<evidence type="ECO:0000256" key="13">
    <source>
        <dbReference type="SAM" id="MobiDB-lite"/>
    </source>
</evidence>
<keyword evidence="14" id="KW-0969">Cilium</keyword>
<dbReference type="STRING" id="585.DR95_318"/>
<proteinExistence type="inferred from homology"/>
<dbReference type="eggNOG" id="COG2882">
    <property type="taxonomic scope" value="Bacteria"/>
</dbReference>